<proteinExistence type="predicted"/>
<dbReference type="Gene3D" id="1.10.443.10">
    <property type="entry name" value="Intergrase catalytic core"/>
    <property type="match status" value="1"/>
</dbReference>
<keyword evidence="1" id="KW-0233">DNA recombination</keyword>
<sequence>MRRCCGCEGMAALRMAKPLVAAVGVGVRAVPWTEWLAAALWDVGAARSVVRLVVLLRTGWAVGEWWTVSVLLDRFLAAPALASPLTWDARVRDAAAVRADALGWVRLGLLGPWVLDAAVRRWQAAGIGAGEVRGRLAVVRAAVRWAGASGLLAGDVLAGTRGVSCGAPRAHMPVGVVGRLVALAGGDVARARDRVACRPWSRSAVLALFRAQQNLLLLRLVAETGLRRGELAGLCSDDLLGRVVWVERAVKVACGGLVVGPVKSYRPGRVSVSAATAALWREYVERWFGQRAMSGVEVVWLFATELGPQGPIHPATLGARYARMVGRLDAGAVTGLHRVRHTVATTLVGLGQFERARRRLRHRRLDTTLRHYTDTTALAGDVEVADELQAVYRNESAGVGRYD</sequence>
<feature type="signal peptide" evidence="2">
    <location>
        <begin position="1"/>
        <end position="21"/>
    </location>
</feature>
<dbReference type="PROSITE" id="PS51898">
    <property type="entry name" value="TYR_RECOMBINASE"/>
    <property type="match status" value="1"/>
</dbReference>
<gene>
    <name evidence="4" type="ORF">GCM10009675_40970</name>
</gene>
<accession>A0ABN1VMR2</accession>
<name>A0ABN1VMR2_9PSEU</name>
<evidence type="ECO:0000256" key="2">
    <source>
        <dbReference type="SAM" id="SignalP"/>
    </source>
</evidence>
<evidence type="ECO:0000256" key="1">
    <source>
        <dbReference type="ARBA" id="ARBA00023172"/>
    </source>
</evidence>
<dbReference type="Proteomes" id="UP001500467">
    <property type="component" value="Unassembled WGS sequence"/>
</dbReference>
<evidence type="ECO:0000313" key="4">
    <source>
        <dbReference type="EMBL" id="GAA1214659.1"/>
    </source>
</evidence>
<comment type="caution">
    <text evidence="4">The sequence shown here is derived from an EMBL/GenBank/DDBJ whole genome shotgun (WGS) entry which is preliminary data.</text>
</comment>
<feature type="chain" id="PRO_5046097543" description="Tyr recombinase domain-containing protein" evidence="2">
    <location>
        <begin position="22"/>
        <end position="403"/>
    </location>
</feature>
<dbReference type="SUPFAM" id="SSF56349">
    <property type="entry name" value="DNA breaking-rejoining enzymes"/>
    <property type="match status" value="1"/>
</dbReference>
<dbReference type="Pfam" id="PF00589">
    <property type="entry name" value="Phage_integrase"/>
    <property type="match status" value="1"/>
</dbReference>
<evidence type="ECO:0000259" key="3">
    <source>
        <dbReference type="PROSITE" id="PS51898"/>
    </source>
</evidence>
<protein>
    <recommendedName>
        <fullName evidence="3">Tyr recombinase domain-containing protein</fullName>
    </recommendedName>
</protein>
<reference evidence="4 5" key="1">
    <citation type="journal article" date="2019" name="Int. J. Syst. Evol. Microbiol.">
        <title>The Global Catalogue of Microorganisms (GCM) 10K type strain sequencing project: providing services to taxonomists for standard genome sequencing and annotation.</title>
        <authorList>
            <consortium name="The Broad Institute Genomics Platform"/>
            <consortium name="The Broad Institute Genome Sequencing Center for Infectious Disease"/>
            <person name="Wu L."/>
            <person name="Ma J."/>
        </authorList>
    </citation>
    <scope>NUCLEOTIDE SEQUENCE [LARGE SCALE GENOMIC DNA]</scope>
    <source>
        <strain evidence="4 5">JCM 13022</strain>
    </source>
</reference>
<dbReference type="InterPro" id="IPR011010">
    <property type="entry name" value="DNA_brk_join_enz"/>
</dbReference>
<dbReference type="InterPro" id="IPR002104">
    <property type="entry name" value="Integrase_catalytic"/>
</dbReference>
<keyword evidence="5" id="KW-1185">Reference proteome</keyword>
<evidence type="ECO:0000313" key="5">
    <source>
        <dbReference type="Proteomes" id="UP001500467"/>
    </source>
</evidence>
<dbReference type="InterPro" id="IPR013762">
    <property type="entry name" value="Integrase-like_cat_sf"/>
</dbReference>
<dbReference type="CDD" id="cd00397">
    <property type="entry name" value="DNA_BRE_C"/>
    <property type="match status" value="1"/>
</dbReference>
<keyword evidence="2" id="KW-0732">Signal</keyword>
<feature type="domain" description="Tyr recombinase" evidence="3">
    <location>
        <begin position="195"/>
        <end position="386"/>
    </location>
</feature>
<dbReference type="EMBL" id="BAAALM010000015">
    <property type="protein sequence ID" value="GAA1214659.1"/>
    <property type="molecule type" value="Genomic_DNA"/>
</dbReference>
<organism evidence="4 5">
    <name type="scientific">Prauserella alba</name>
    <dbReference type="NCBI Taxonomy" id="176898"/>
    <lineage>
        <taxon>Bacteria</taxon>
        <taxon>Bacillati</taxon>
        <taxon>Actinomycetota</taxon>
        <taxon>Actinomycetes</taxon>
        <taxon>Pseudonocardiales</taxon>
        <taxon>Pseudonocardiaceae</taxon>
        <taxon>Prauserella</taxon>
    </lineage>
</organism>